<keyword evidence="3" id="KW-1185">Reference proteome</keyword>
<gene>
    <name evidence="2" type="ORF">PCOR1329_LOCUS4184</name>
</gene>
<name>A0ABN9PM04_9DINO</name>
<evidence type="ECO:0000256" key="1">
    <source>
        <dbReference type="SAM" id="SignalP"/>
    </source>
</evidence>
<sequence>MIDVLMALWYALVVIPAAASPQLPPYSGPKPPWPYRGYSRFPAVWFGQNRSGLDSATEMALEAKHQIVGWGWQQNYNTVGKYTANHTKGTNGTYYQQETSLAQMASRFAAYLEFSPPSNARQVQATFVYRHMEVAEYYWSLAAAAFHDPRNAEMFLHSEDGKVCWKTNDMTGPFWNFSNARAMDWFVEEIGGELTREADINAVFFDETDWLYCGPVFNNCSHKTVTADQYHHKIEMMRRLAVKLNAAGIWPIYSTFNGFQGTEYRNCPFPFDEYYRTLADVGWFRFYEWGIGNTKPEGGPGSQAQILQALRESELGLPVIVHAYLDKDAKPPSTPRTLPLALFLLAQTDYWYLGISSGWNDKDWSWWPEYDQHYGKPLGRATQIMDPPGWRREFEGCTVTVTADLKNASIRFHSREHVQLLV</sequence>
<dbReference type="Proteomes" id="UP001189429">
    <property type="component" value="Unassembled WGS sequence"/>
</dbReference>
<feature type="signal peptide" evidence="1">
    <location>
        <begin position="1"/>
        <end position="19"/>
    </location>
</feature>
<reference evidence="2" key="1">
    <citation type="submission" date="2023-10" db="EMBL/GenBank/DDBJ databases">
        <authorList>
            <person name="Chen Y."/>
            <person name="Shah S."/>
            <person name="Dougan E. K."/>
            <person name="Thang M."/>
            <person name="Chan C."/>
        </authorList>
    </citation>
    <scope>NUCLEOTIDE SEQUENCE [LARGE SCALE GENOMIC DNA]</scope>
</reference>
<evidence type="ECO:0000313" key="2">
    <source>
        <dbReference type="EMBL" id="CAK0794093.1"/>
    </source>
</evidence>
<comment type="caution">
    <text evidence="2">The sequence shown here is derived from an EMBL/GenBank/DDBJ whole genome shotgun (WGS) entry which is preliminary data.</text>
</comment>
<dbReference type="EMBL" id="CAUYUJ010001085">
    <property type="protein sequence ID" value="CAK0794093.1"/>
    <property type="molecule type" value="Genomic_DNA"/>
</dbReference>
<accession>A0ABN9PM04</accession>
<keyword evidence="1" id="KW-0732">Signal</keyword>
<feature type="chain" id="PRO_5047396560" evidence="1">
    <location>
        <begin position="20"/>
        <end position="422"/>
    </location>
</feature>
<dbReference type="Pfam" id="PF14885">
    <property type="entry name" value="GHL15"/>
    <property type="match status" value="1"/>
</dbReference>
<protein>
    <submittedName>
        <fullName evidence="2">Uncharacterized protein</fullName>
    </submittedName>
</protein>
<organism evidence="2 3">
    <name type="scientific">Prorocentrum cordatum</name>
    <dbReference type="NCBI Taxonomy" id="2364126"/>
    <lineage>
        <taxon>Eukaryota</taxon>
        <taxon>Sar</taxon>
        <taxon>Alveolata</taxon>
        <taxon>Dinophyceae</taxon>
        <taxon>Prorocentrales</taxon>
        <taxon>Prorocentraceae</taxon>
        <taxon>Prorocentrum</taxon>
    </lineage>
</organism>
<evidence type="ECO:0000313" key="3">
    <source>
        <dbReference type="Proteomes" id="UP001189429"/>
    </source>
</evidence>
<dbReference type="InterPro" id="IPR029455">
    <property type="entry name" value="GHL15"/>
</dbReference>
<proteinExistence type="predicted"/>